<name>A0AB34KIX2_9PEZI</name>
<protein>
    <submittedName>
        <fullName evidence="2">Uncharacterized protein</fullName>
    </submittedName>
</protein>
<evidence type="ECO:0000313" key="3">
    <source>
        <dbReference type="Proteomes" id="UP000803884"/>
    </source>
</evidence>
<dbReference type="RefSeq" id="XP_069226627.1">
    <property type="nucleotide sequence ID" value="XM_069376304.1"/>
</dbReference>
<evidence type="ECO:0000256" key="1">
    <source>
        <dbReference type="SAM" id="MobiDB-lite"/>
    </source>
</evidence>
<gene>
    <name evidence="2" type="ORF">WHR41_07700</name>
</gene>
<comment type="caution">
    <text evidence="2">The sequence shown here is derived from an EMBL/GenBank/DDBJ whole genome shotgun (WGS) entry which is preliminary data.</text>
</comment>
<organism evidence="2 3">
    <name type="scientific">Cladosporium halotolerans</name>
    <dbReference type="NCBI Taxonomy" id="1052096"/>
    <lineage>
        <taxon>Eukaryota</taxon>
        <taxon>Fungi</taxon>
        <taxon>Dikarya</taxon>
        <taxon>Ascomycota</taxon>
        <taxon>Pezizomycotina</taxon>
        <taxon>Dothideomycetes</taxon>
        <taxon>Dothideomycetidae</taxon>
        <taxon>Cladosporiales</taxon>
        <taxon>Cladosporiaceae</taxon>
        <taxon>Cladosporium</taxon>
    </lineage>
</organism>
<feature type="region of interest" description="Disordered" evidence="1">
    <location>
        <begin position="210"/>
        <end position="229"/>
    </location>
</feature>
<keyword evidence="3" id="KW-1185">Reference proteome</keyword>
<dbReference type="EMBL" id="JAAQHG020000034">
    <property type="protein sequence ID" value="KAL1583520.1"/>
    <property type="molecule type" value="Genomic_DNA"/>
</dbReference>
<evidence type="ECO:0000313" key="2">
    <source>
        <dbReference type="EMBL" id="KAL1583520.1"/>
    </source>
</evidence>
<accession>A0AB34KIX2</accession>
<dbReference type="GeneID" id="96009142"/>
<sequence>MENRPLSENSPPASGTTTPTATQIHLRGGSVVTVTPPELTAWQRSIYVQGPIRLPKPVILPRKNSVASMEPFQEAIDRVYQSALFVPRRRSDDAIVDDICEFFDDFGFEDAECEGALLAVEPEEANDVEEMDVDGENDTTGIETERFTTPPGFPQHGDLSPIEKVVAKDVVQTTMSKPPAPIIAEPPEPLPPVNNEETLRARGIARLAQRAAEKSSQISRPTPDKANPAIMSEGQCAMLPLLPPPEESMLDAVLEASQSGENDWFVEGDVGGMDWDDDDDVEEADGASWMNPAWRRNRGLAWLGGRGGLRAQR</sequence>
<feature type="region of interest" description="Disordered" evidence="1">
    <location>
        <begin position="1"/>
        <end position="22"/>
    </location>
</feature>
<proteinExistence type="predicted"/>
<feature type="compositionally biased region" description="Low complexity" evidence="1">
    <location>
        <begin position="10"/>
        <end position="22"/>
    </location>
</feature>
<reference evidence="2 3" key="1">
    <citation type="journal article" date="2020" name="Microbiol. Resour. Announc.">
        <title>Draft Genome Sequence of a Cladosporium Species Isolated from the Mesophotic Ascidian Didemnum maculosum.</title>
        <authorList>
            <person name="Gioti A."/>
            <person name="Siaperas R."/>
            <person name="Nikolaivits E."/>
            <person name="Le Goff G."/>
            <person name="Ouazzani J."/>
            <person name="Kotoulas G."/>
            <person name="Topakas E."/>
        </authorList>
    </citation>
    <scope>NUCLEOTIDE SEQUENCE [LARGE SCALE GENOMIC DNA]</scope>
    <source>
        <strain evidence="2 3">TM138-S3</strain>
    </source>
</reference>
<dbReference type="AlphaFoldDB" id="A0AB34KIX2"/>
<dbReference type="Proteomes" id="UP000803884">
    <property type="component" value="Unassembled WGS sequence"/>
</dbReference>